<evidence type="ECO:0000313" key="2">
    <source>
        <dbReference type="EMBL" id="MDT8897474.1"/>
    </source>
</evidence>
<name>A0ABU3NKY3_9CHLR</name>
<keyword evidence="1" id="KW-0472">Membrane</keyword>
<feature type="transmembrane region" description="Helical" evidence="1">
    <location>
        <begin position="136"/>
        <end position="158"/>
    </location>
</feature>
<feature type="transmembrane region" description="Helical" evidence="1">
    <location>
        <begin position="12"/>
        <end position="36"/>
    </location>
</feature>
<gene>
    <name evidence="2" type="ORF">QYE77_04280</name>
</gene>
<evidence type="ECO:0000313" key="3">
    <source>
        <dbReference type="Proteomes" id="UP001254165"/>
    </source>
</evidence>
<dbReference type="EMBL" id="JAUHMF010000001">
    <property type="protein sequence ID" value="MDT8897474.1"/>
    <property type="molecule type" value="Genomic_DNA"/>
</dbReference>
<keyword evidence="1" id="KW-1133">Transmembrane helix</keyword>
<keyword evidence="3" id="KW-1185">Reference proteome</keyword>
<reference evidence="2 3" key="1">
    <citation type="submission" date="2023-07" db="EMBL/GenBank/DDBJ databases">
        <title>Novel species of Thermanaerothrix with wide hydrolytic capabilities.</title>
        <authorList>
            <person name="Zayulina K.S."/>
            <person name="Podosokorskaya O.A."/>
            <person name="Elcheninov A.G."/>
        </authorList>
    </citation>
    <scope>NUCLEOTIDE SEQUENCE [LARGE SCALE GENOMIC DNA]</scope>
    <source>
        <strain evidence="2 3">4228-RoL</strain>
    </source>
</reference>
<dbReference type="Proteomes" id="UP001254165">
    <property type="component" value="Unassembled WGS sequence"/>
</dbReference>
<protein>
    <submittedName>
        <fullName evidence="2">Uncharacterized protein</fullName>
    </submittedName>
</protein>
<evidence type="ECO:0000256" key="1">
    <source>
        <dbReference type="SAM" id="Phobius"/>
    </source>
</evidence>
<dbReference type="RefSeq" id="WP_315624129.1">
    <property type="nucleotide sequence ID" value="NZ_JAUHMF010000001.1"/>
</dbReference>
<organism evidence="2 3">
    <name type="scientific">Thermanaerothrix solaris</name>
    <dbReference type="NCBI Taxonomy" id="3058434"/>
    <lineage>
        <taxon>Bacteria</taxon>
        <taxon>Bacillati</taxon>
        <taxon>Chloroflexota</taxon>
        <taxon>Anaerolineae</taxon>
        <taxon>Anaerolineales</taxon>
        <taxon>Anaerolineaceae</taxon>
        <taxon>Thermanaerothrix</taxon>
    </lineage>
</organism>
<comment type="caution">
    <text evidence="2">The sequence shown here is derived from an EMBL/GenBank/DDBJ whole genome shotgun (WGS) entry which is preliminary data.</text>
</comment>
<keyword evidence="1" id="KW-0812">Transmembrane</keyword>
<proteinExistence type="predicted"/>
<accession>A0ABU3NKY3</accession>
<sequence length="336" mass="36935">MMEMLRERLKNPIVAAVSGFVLGLIIGLPILGWWLWPVRWINAEPRHLRPDLKTDYLCMVIDSYVKNQNQVNARARFELLGEEGEALLAALKPGQCNLSESDISQFRAALQGPVLPLPAVTPGTEKPTAAPRTSGMGMVIILCLVTLAVGGVLVYLLVFRRQQGGPTTPSVVSQAREYSRQTEPTDFAAQGQQPPISQFMTTYVLGDDLYDDSFSIDSPAGEFLGECGVGISDTIGVGEPKRVTALEVWLFDKNDYQTVTKVLMTPHAYNDPAIRQRLESKGELIQVEPGQRITLEANTLIMEAHVADLVLGGGALPPDSYFERITIELSVWQKQA</sequence>